<protein>
    <submittedName>
        <fullName evidence="2">Uncharacterized protein DUF1737</fullName>
    </submittedName>
</protein>
<feature type="domain" description="DUF1737" evidence="1">
    <location>
        <begin position="10"/>
        <end position="61"/>
    </location>
</feature>
<dbReference type="EMBL" id="SLWW01000022">
    <property type="protein sequence ID" value="TCO68852.1"/>
    <property type="molecule type" value="Genomic_DNA"/>
</dbReference>
<dbReference type="RefSeq" id="WP_132546684.1">
    <property type="nucleotide sequence ID" value="NZ_SLWW01000022.1"/>
</dbReference>
<dbReference type="Pfam" id="PF08410">
    <property type="entry name" value="DUF1737"/>
    <property type="match status" value="1"/>
</dbReference>
<reference evidence="2 3" key="1">
    <citation type="submission" date="2019-03" db="EMBL/GenBank/DDBJ databases">
        <title>Genomic Encyclopedia of Type Strains, Phase IV (KMG-IV): sequencing the most valuable type-strain genomes for metagenomic binning, comparative biology and taxonomic classification.</title>
        <authorList>
            <person name="Goeker M."/>
        </authorList>
    </citation>
    <scope>NUCLEOTIDE SEQUENCE [LARGE SCALE GENOMIC DNA]</scope>
    <source>
        <strain evidence="2 3">DSM 4868</strain>
    </source>
</reference>
<evidence type="ECO:0000313" key="2">
    <source>
        <dbReference type="EMBL" id="TCO68852.1"/>
    </source>
</evidence>
<evidence type="ECO:0000259" key="1">
    <source>
        <dbReference type="Pfam" id="PF08410"/>
    </source>
</evidence>
<accession>A0A4R2K9N5</accession>
<gene>
    <name evidence="2" type="ORF">EV655_12230</name>
</gene>
<comment type="caution">
    <text evidence="2">The sequence shown here is derived from an EMBL/GenBank/DDBJ whole genome shotgun (WGS) entry which is preliminary data.</text>
</comment>
<name>A0A4R2K9N5_9RHOB</name>
<keyword evidence="3" id="KW-1185">Reference proteome</keyword>
<evidence type="ECO:0000313" key="3">
    <source>
        <dbReference type="Proteomes" id="UP000295142"/>
    </source>
</evidence>
<organism evidence="2 3">
    <name type="scientific">Rhodovulum euryhalinum</name>
    <dbReference type="NCBI Taxonomy" id="35805"/>
    <lineage>
        <taxon>Bacteria</taxon>
        <taxon>Pseudomonadati</taxon>
        <taxon>Pseudomonadota</taxon>
        <taxon>Alphaproteobacteria</taxon>
        <taxon>Rhodobacterales</taxon>
        <taxon>Paracoccaceae</taxon>
        <taxon>Rhodovulum</taxon>
    </lineage>
</organism>
<sequence length="67" mass="7818">MTTQSVHFTDYKVLEANSAAELSREVMHAIHDRWQPYGNMAVAKTDHGDDLRVKLFQPVVKQAEWYR</sequence>
<dbReference type="OrthoDB" id="7876433at2"/>
<dbReference type="InterPro" id="IPR013619">
    <property type="entry name" value="DUF1737"/>
</dbReference>
<proteinExistence type="predicted"/>
<dbReference type="Proteomes" id="UP000295142">
    <property type="component" value="Unassembled WGS sequence"/>
</dbReference>
<dbReference type="AlphaFoldDB" id="A0A4R2K9N5"/>